<name>A0A1R4HD39_9GAMM</name>
<sequence length="60" mass="6452">MNGKGDFYPAIALTLSYPQTHISLNTWFQAADAVVGFVTAVYVCVVSCPSTNFSAFCTPE</sequence>
<protein>
    <submittedName>
        <fullName evidence="1">Uncharacterized protein</fullName>
    </submittedName>
</protein>
<keyword evidence="2" id="KW-1185">Reference proteome</keyword>
<reference evidence="2" key="1">
    <citation type="submission" date="2017-02" db="EMBL/GenBank/DDBJ databases">
        <authorList>
            <person name="Daims H."/>
        </authorList>
    </citation>
    <scope>NUCLEOTIDE SEQUENCE [LARGE SCALE GENOMIC DNA]</scope>
</reference>
<evidence type="ECO:0000313" key="1">
    <source>
        <dbReference type="EMBL" id="SJM94136.1"/>
    </source>
</evidence>
<gene>
    <name evidence="1" type="ORF">CRENPOLYSF2_3780003</name>
</gene>
<dbReference type="AlphaFoldDB" id="A0A1R4HD39"/>
<proteinExistence type="predicted"/>
<evidence type="ECO:0000313" key="2">
    <source>
        <dbReference type="Proteomes" id="UP000195442"/>
    </source>
</evidence>
<organism evidence="1 2">
    <name type="scientific">Crenothrix polyspora</name>
    <dbReference type="NCBI Taxonomy" id="360316"/>
    <lineage>
        <taxon>Bacteria</taxon>
        <taxon>Pseudomonadati</taxon>
        <taxon>Pseudomonadota</taxon>
        <taxon>Gammaproteobacteria</taxon>
        <taxon>Methylococcales</taxon>
        <taxon>Crenotrichaceae</taxon>
        <taxon>Crenothrix</taxon>
    </lineage>
</organism>
<dbReference type="EMBL" id="FUKJ01000310">
    <property type="protein sequence ID" value="SJM94136.1"/>
    <property type="molecule type" value="Genomic_DNA"/>
</dbReference>
<dbReference type="Proteomes" id="UP000195442">
    <property type="component" value="Unassembled WGS sequence"/>
</dbReference>
<accession>A0A1R4HD39</accession>